<proteinExistence type="predicted"/>
<dbReference type="EMBL" id="JADCNM010000002">
    <property type="protein sequence ID" value="KAG0493802.1"/>
    <property type="molecule type" value="Genomic_DNA"/>
</dbReference>
<dbReference type="AlphaFoldDB" id="A0A835RY69"/>
<evidence type="ECO:0000313" key="3">
    <source>
        <dbReference type="Proteomes" id="UP000639772"/>
    </source>
</evidence>
<gene>
    <name evidence="2" type="ORF">HPP92_004796</name>
</gene>
<evidence type="ECO:0000313" key="2">
    <source>
        <dbReference type="EMBL" id="KAG0493802.1"/>
    </source>
</evidence>
<feature type="compositionally biased region" description="Polar residues" evidence="1">
    <location>
        <begin position="100"/>
        <end position="112"/>
    </location>
</feature>
<comment type="caution">
    <text evidence="2">The sequence shown here is derived from an EMBL/GenBank/DDBJ whole genome shotgun (WGS) entry which is preliminary data.</text>
</comment>
<name>A0A835RY69_VANPL</name>
<reference evidence="2 3" key="1">
    <citation type="journal article" date="2020" name="Nat. Food">
        <title>A phased Vanilla planifolia genome enables genetic improvement of flavour and production.</title>
        <authorList>
            <person name="Hasing T."/>
            <person name="Tang H."/>
            <person name="Brym M."/>
            <person name="Khazi F."/>
            <person name="Huang T."/>
            <person name="Chambers A.H."/>
        </authorList>
    </citation>
    <scope>NUCLEOTIDE SEQUENCE [LARGE SCALE GENOMIC DNA]</scope>
    <source>
        <tissue evidence="2">Leaf</tissue>
    </source>
</reference>
<sequence>QGKSTNPNVKAENHQLLCFPQAFINSQHSDHPILHFALSQASYTTRSHGLGRPEAHHGEALRARGSHRWSQGSARCKRCDRHSHHCQRSNAAMGEGESQPHCTSSHNLNRQDGSGVRKRELLQEGLWTGQPEGLDNSSILERTCASL</sequence>
<feature type="region of interest" description="Disordered" evidence="1">
    <location>
        <begin position="92"/>
        <end position="115"/>
    </location>
</feature>
<feature type="non-terminal residue" evidence="2">
    <location>
        <position position="147"/>
    </location>
</feature>
<accession>A0A835RY69</accession>
<protein>
    <submittedName>
        <fullName evidence="2">Uncharacterized protein</fullName>
    </submittedName>
</protein>
<organism evidence="2 3">
    <name type="scientific">Vanilla planifolia</name>
    <name type="common">Vanilla</name>
    <dbReference type="NCBI Taxonomy" id="51239"/>
    <lineage>
        <taxon>Eukaryota</taxon>
        <taxon>Viridiplantae</taxon>
        <taxon>Streptophyta</taxon>
        <taxon>Embryophyta</taxon>
        <taxon>Tracheophyta</taxon>
        <taxon>Spermatophyta</taxon>
        <taxon>Magnoliopsida</taxon>
        <taxon>Liliopsida</taxon>
        <taxon>Asparagales</taxon>
        <taxon>Orchidaceae</taxon>
        <taxon>Vanilloideae</taxon>
        <taxon>Vanilleae</taxon>
        <taxon>Vanilla</taxon>
    </lineage>
</organism>
<evidence type="ECO:0000256" key="1">
    <source>
        <dbReference type="SAM" id="MobiDB-lite"/>
    </source>
</evidence>
<dbReference type="Proteomes" id="UP000639772">
    <property type="component" value="Unassembled WGS sequence"/>
</dbReference>